<keyword evidence="1" id="KW-1133">Transmembrane helix</keyword>
<feature type="transmembrane region" description="Helical" evidence="1">
    <location>
        <begin position="171"/>
        <end position="189"/>
    </location>
</feature>
<feature type="transmembrane region" description="Helical" evidence="1">
    <location>
        <begin position="446"/>
        <end position="463"/>
    </location>
</feature>
<feature type="domain" description="DUF112" evidence="2">
    <location>
        <begin position="8"/>
        <end position="472"/>
    </location>
</feature>
<dbReference type="HOGENOM" id="CLU_043916_1_0_2"/>
<gene>
    <name evidence="3" type="ordered locus">Mvol_1104</name>
</gene>
<dbReference type="EMBL" id="CP002057">
    <property type="protein sequence ID" value="ADI36761.1"/>
    <property type="molecule type" value="Genomic_DNA"/>
</dbReference>
<dbReference type="AlphaFoldDB" id="D7DUF1"/>
<keyword evidence="4" id="KW-1185">Reference proteome</keyword>
<feature type="transmembrane region" description="Helical" evidence="1">
    <location>
        <begin position="196"/>
        <end position="217"/>
    </location>
</feature>
<keyword evidence="1" id="KW-0472">Membrane</keyword>
<organism evidence="3 4">
    <name type="scientific">Methanococcus voltae (strain ATCC BAA-1334 / A3)</name>
    <dbReference type="NCBI Taxonomy" id="456320"/>
    <lineage>
        <taxon>Archaea</taxon>
        <taxon>Methanobacteriati</taxon>
        <taxon>Methanobacteriota</taxon>
        <taxon>Methanomada group</taxon>
        <taxon>Methanococci</taxon>
        <taxon>Methanococcales</taxon>
        <taxon>Methanococcaceae</taxon>
        <taxon>Methanococcus</taxon>
    </lineage>
</organism>
<feature type="transmembrane region" description="Helical" evidence="1">
    <location>
        <begin position="330"/>
        <end position="355"/>
    </location>
</feature>
<evidence type="ECO:0000313" key="3">
    <source>
        <dbReference type="EMBL" id="ADI36761.1"/>
    </source>
</evidence>
<evidence type="ECO:0000256" key="1">
    <source>
        <dbReference type="SAM" id="Phobius"/>
    </source>
</evidence>
<feature type="transmembrane region" description="Helical" evidence="1">
    <location>
        <begin position="107"/>
        <end position="130"/>
    </location>
</feature>
<feature type="transmembrane region" description="Helical" evidence="1">
    <location>
        <begin position="6"/>
        <end position="28"/>
    </location>
</feature>
<dbReference type="STRING" id="456320.Mvol_1104"/>
<dbReference type="KEGG" id="mvo:Mvol_1104"/>
<feature type="transmembrane region" description="Helical" evidence="1">
    <location>
        <begin position="375"/>
        <end position="402"/>
    </location>
</feature>
<dbReference type="Proteomes" id="UP000007722">
    <property type="component" value="Chromosome"/>
</dbReference>
<feature type="transmembrane region" description="Helical" evidence="1">
    <location>
        <begin position="470"/>
        <end position="486"/>
    </location>
</feature>
<dbReference type="InParanoid" id="D7DUF1"/>
<dbReference type="eggNOG" id="arCOG04469">
    <property type="taxonomic scope" value="Archaea"/>
</dbReference>
<proteinExistence type="predicted"/>
<accession>D7DUF1</accession>
<name>D7DUF1_METV3</name>
<sequence length="487" mass="54544">MHNLIFALLSIFAGVICGICTGLCIGIHPNLFLPTVAFLTYEYTLNDNLLIYFLISWVISHYFINYIPTAYFGVPDSETAVSVNILQKYVKQGNAHNGIFASGLGGLLSVLLSTIIILSLFGVSVVINVISNNTIDVYSVISVIYGGLKNYMAYILSILLILAILSEKNRLWTIILSIISGLFGIYTLSINPSFDITLTLVFTGMFGIPILIHNVLFGNFQNKDISKNLNDIYTPKMTFEKESLFNYFYYSLMGTIGGFFRIIIPAFGGSQINYFLGVFVRKIQNIQFFQYLQNLLKINNNSTNNNNNNTNNNNNNNNNNLKSLKNLENFLISQGAIVISNEMLSIWALMVIGVGRSGSAQLISNLNVDLELFKLLGVSLISAVLSFVLLLKISKIFSNLLLKTQKNESEKQNGNKISYKKISKYLLFGIVSIITILTFLSQNMLYNIIIFAISIILGLLCLYKNVNTSILMSYLIYPTILFYLLNF</sequence>
<dbReference type="OrthoDB" id="53365at2157"/>
<feature type="transmembrane region" description="Helical" evidence="1">
    <location>
        <begin position="49"/>
        <end position="67"/>
    </location>
</feature>
<dbReference type="PANTHER" id="PTHR42204:SF1">
    <property type="entry name" value="INTEGRAL MEMBRANE PROTEIN"/>
    <property type="match status" value="1"/>
</dbReference>
<feature type="transmembrane region" description="Helical" evidence="1">
    <location>
        <begin position="422"/>
        <end position="440"/>
    </location>
</feature>
<feature type="transmembrane region" description="Helical" evidence="1">
    <location>
        <begin position="137"/>
        <end position="165"/>
    </location>
</feature>
<evidence type="ECO:0000313" key="4">
    <source>
        <dbReference type="Proteomes" id="UP000007722"/>
    </source>
</evidence>
<dbReference type="Pfam" id="PF01970">
    <property type="entry name" value="TctA"/>
    <property type="match status" value="1"/>
</dbReference>
<dbReference type="PANTHER" id="PTHR42204">
    <property type="entry name" value="INTEGRAL MEMBRANE PROTEIN"/>
    <property type="match status" value="1"/>
</dbReference>
<protein>
    <recommendedName>
        <fullName evidence="2">DUF112 domain-containing protein</fullName>
    </recommendedName>
</protein>
<keyword evidence="1" id="KW-0812">Transmembrane</keyword>
<dbReference type="InterPro" id="IPR002823">
    <property type="entry name" value="DUF112_TM"/>
</dbReference>
<evidence type="ECO:0000259" key="2">
    <source>
        <dbReference type="Pfam" id="PF01970"/>
    </source>
</evidence>
<reference evidence="3 4" key="1">
    <citation type="submission" date="2010-05" db="EMBL/GenBank/DDBJ databases">
        <title>Complete sequence of Methanococcus voltae A3.</title>
        <authorList>
            <consortium name="US DOE Joint Genome Institute"/>
            <person name="Lucas S."/>
            <person name="Copeland A."/>
            <person name="Lapidus A."/>
            <person name="Cheng J.-F."/>
            <person name="Bruce D."/>
            <person name="Goodwin L."/>
            <person name="Pitluck S."/>
            <person name="Lowry S."/>
            <person name="Clum A."/>
            <person name="Land M."/>
            <person name="Hauser L."/>
            <person name="Kyrpides N."/>
            <person name="Mikhailova N."/>
            <person name="Whitman W.B."/>
            <person name="Woyke T."/>
        </authorList>
    </citation>
    <scope>NUCLEOTIDE SEQUENCE [LARGE SCALE GENOMIC DNA]</scope>
    <source>
        <strain evidence="4">ATCC BAA-1334 / A3</strain>
    </source>
</reference>